<dbReference type="AlphaFoldDB" id="A0A9D1HAN3"/>
<dbReference type="InterPro" id="IPR050325">
    <property type="entry name" value="Prot/Nucl_acid_deglycase"/>
</dbReference>
<dbReference type="SUPFAM" id="SSF52317">
    <property type="entry name" value="Class I glutamine amidotransferase-like"/>
    <property type="match status" value="1"/>
</dbReference>
<evidence type="ECO:0000259" key="1">
    <source>
        <dbReference type="Pfam" id="PF01965"/>
    </source>
</evidence>
<organism evidence="2 3">
    <name type="scientific">Candidatus Merdimorpha stercoravium</name>
    <dbReference type="NCBI Taxonomy" id="2840863"/>
    <lineage>
        <taxon>Bacteria</taxon>
        <taxon>Pseudomonadati</taxon>
        <taxon>Bacteroidota</taxon>
        <taxon>Flavobacteriia</taxon>
        <taxon>Flavobacteriales</taxon>
        <taxon>Candidatus Merdimorpha</taxon>
    </lineage>
</organism>
<gene>
    <name evidence="2" type="ORF">IAC44_05815</name>
</gene>
<accession>A0A9D1HAN3</accession>
<dbReference type="Gene3D" id="3.40.50.880">
    <property type="match status" value="1"/>
</dbReference>
<dbReference type="InterPro" id="IPR029062">
    <property type="entry name" value="Class_I_gatase-like"/>
</dbReference>
<dbReference type="Proteomes" id="UP000824161">
    <property type="component" value="Unassembled WGS sequence"/>
</dbReference>
<protein>
    <submittedName>
        <fullName evidence="2">DJ-1/PfpI family protein</fullName>
    </submittedName>
</protein>
<dbReference type="GO" id="GO:0005737">
    <property type="term" value="C:cytoplasm"/>
    <property type="evidence" value="ECO:0007669"/>
    <property type="project" value="TreeGrafter"/>
</dbReference>
<dbReference type="Pfam" id="PF01965">
    <property type="entry name" value="DJ-1_PfpI"/>
    <property type="match status" value="1"/>
</dbReference>
<name>A0A9D1HAN3_9FLAO</name>
<proteinExistence type="predicted"/>
<dbReference type="InterPro" id="IPR002818">
    <property type="entry name" value="DJ-1/PfpI"/>
</dbReference>
<reference evidence="2" key="2">
    <citation type="journal article" date="2021" name="PeerJ">
        <title>Extensive microbial diversity within the chicken gut microbiome revealed by metagenomics and culture.</title>
        <authorList>
            <person name="Gilroy R."/>
            <person name="Ravi A."/>
            <person name="Getino M."/>
            <person name="Pursley I."/>
            <person name="Horton D.L."/>
            <person name="Alikhan N.F."/>
            <person name="Baker D."/>
            <person name="Gharbi K."/>
            <person name="Hall N."/>
            <person name="Watson M."/>
            <person name="Adriaenssens E.M."/>
            <person name="Foster-Nyarko E."/>
            <person name="Jarju S."/>
            <person name="Secka A."/>
            <person name="Antonio M."/>
            <person name="Oren A."/>
            <person name="Chaudhuri R.R."/>
            <person name="La Ragione R."/>
            <person name="Hildebrand F."/>
            <person name="Pallen M.J."/>
        </authorList>
    </citation>
    <scope>NUCLEOTIDE SEQUENCE</scope>
    <source>
        <strain evidence="2">1383</strain>
    </source>
</reference>
<dbReference type="EMBL" id="DVLY01000145">
    <property type="protein sequence ID" value="HIT98339.1"/>
    <property type="molecule type" value="Genomic_DNA"/>
</dbReference>
<sequence>MAKKVAVLAVNPVNGSGLFQYLEDFYENHIPYEVFAVAPSKDIKTNSGIALTVDGTIDSLKGRSGEYDALVFACGDAMPVFAANADKPYNIDLLEVVREFAQAGKILIGHCAAALVFEKAGATQGRRVTLHPMAKPAIVKGCATDQAVEVDGPLFTARDEHAIGELLPYVEKALK</sequence>
<reference evidence="2" key="1">
    <citation type="submission" date="2020-10" db="EMBL/GenBank/DDBJ databases">
        <authorList>
            <person name="Gilroy R."/>
        </authorList>
    </citation>
    <scope>NUCLEOTIDE SEQUENCE</scope>
    <source>
        <strain evidence="2">1383</strain>
    </source>
</reference>
<dbReference type="PANTHER" id="PTHR48094:SF12">
    <property type="entry name" value="PARKINSON DISEASE PROTEIN 7 HOMOLOG"/>
    <property type="match status" value="1"/>
</dbReference>
<evidence type="ECO:0000313" key="3">
    <source>
        <dbReference type="Proteomes" id="UP000824161"/>
    </source>
</evidence>
<comment type="caution">
    <text evidence="2">The sequence shown here is derived from an EMBL/GenBank/DDBJ whole genome shotgun (WGS) entry which is preliminary data.</text>
</comment>
<feature type="domain" description="DJ-1/PfpI" evidence="1">
    <location>
        <begin position="3"/>
        <end position="163"/>
    </location>
</feature>
<evidence type="ECO:0000313" key="2">
    <source>
        <dbReference type="EMBL" id="HIT98339.1"/>
    </source>
</evidence>
<dbReference type="PANTHER" id="PTHR48094">
    <property type="entry name" value="PROTEIN/NUCLEIC ACID DEGLYCASE DJ-1-RELATED"/>
    <property type="match status" value="1"/>
</dbReference>